<dbReference type="CDD" id="cd06170">
    <property type="entry name" value="LuxR_C_like"/>
    <property type="match status" value="1"/>
</dbReference>
<dbReference type="InterPro" id="IPR013656">
    <property type="entry name" value="PAS_4"/>
</dbReference>
<dbReference type="EMBL" id="LNZB01000060">
    <property type="protein sequence ID" value="KTD74818.1"/>
    <property type="molecule type" value="Genomic_DNA"/>
</dbReference>
<dbReference type="OrthoDB" id="5654355at2"/>
<sequence length="218" mass="25222">MHKLSNANKSEINDLMPLLSMDSLFSLPNWHVYHLDSEGKYINCNEESCQFLKVPKDELLNKTNFDFPWRESASAWRANDLRVMSSERSFEFTEMMLHQNTEYSLTAVKLPVYVRSTVEGVLSLIKIASYSPLVSSSNNQIISKRELQCLYYLIRGFALKQIAHALEISPRTVEHHINKSKIKLNCYHRSDLIEKASQLSAIKNRLFLDSIHQISDLK</sequence>
<comment type="caution">
    <text evidence="5">The sequence shown here is derived from an EMBL/GenBank/DDBJ whole genome shotgun (WGS) entry which is preliminary data.</text>
</comment>
<evidence type="ECO:0000256" key="3">
    <source>
        <dbReference type="ARBA" id="ARBA00023163"/>
    </source>
</evidence>
<dbReference type="SMART" id="SM00421">
    <property type="entry name" value="HTH_LUXR"/>
    <property type="match status" value="1"/>
</dbReference>
<evidence type="ECO:0000256" key="1">
    <source>
        <dbReference type="ARBA" id="ARBA00023015"/>
    </source>
</evidence>
<gene>
    <name evidence="5" type="ORF">Lwal_2859</name>
</gene>
<feature type="domain" description="HTH luxR-type" evidence="4">
    <location>
        <begin position="135"/>
        <end position="200"/>
    </location>
</feature>
<proteinExistence type="predicted"/>
<dbReference type="InterPro" id="IPR035965">
    <property type="entry name" value="PAS-like_dom_sf"/>
</dbReference>
<evidence type="ECO:0000259" key="4">
    <source>
        <dbReference type="PROSITE" id="PS50043"/>
    </source>
</evidence>
<dbReference type="Gene3D" id="1.10.10.10">
    <property type="entry name" value="Winged helix-like DNA-binding domain superfamily/Winged helix DNA-binding domain"/>
    <property type="match status" value="1"/>
</dbReference>
<dbReference type="PROSITE" id="PS50043">
    <property type="entry name" value="HTH_LUXR_2"/>
    <property type="match status" value="1"/>
</dbReference>
<evidence type="ECO:0000313" key="6">
    <source>
        <dbReference type="Proteomes" id="UP000054729"/>
    </source>
</evidence>
<evidence type="ECO:0000256" key="2">
    <source>
        <dbReference type="ARBA" id="ARBA00023125"/>
    </source>
</evidence>
<dbReference type="Pfam" id="PF08448">
    <property type="entry name" value="PAS_4"/>
    <property type="match status" value="1"/>
</dbReference>
<keyword evidence="2" id="KW-0238">DNA-binding</keyword>
<name>A0A0W1A0C2_9GAMM</name>
<dbReference type="AlphaFoldDB" id="A0A0W1A0C2"/>
<evidence type="ECO:0000313" key="5">
    <source>
        <dbReference type="EMBL" id="KTD74818.1"/>
    </source>
</evidence>
<dbReference type="PANTHER" id="PTHR44688:SF16">
    <property type="entry name" value="DNA-BINDING TRANSCRIPTIONAL ACTIVATOR DEVR_DOSR"/>
    <property type="match status" value="1"/>
</dbReference>
<dbReference type="SUPFAM" id="SSF55785">
    <property type="entry name" value="PYP-like sensor domain (PAS domain)"/>
    <property type="match status" value="1"/>
</dbReference>
<dbReference type="PANTHER" id="PTHR44688">
    <property type="entry name" value="DNA-BINDING TRANSCRIPTIONAL ACTIVATOR DEVR_DOSR"/>
    <property type="match status" value="1"/>
</dbReference>
<dbReference type="PATRIC" id="fig|66969.6.peg.3100"/>
<dbReference type="PRINTS" id="PR00038">
    <property type="entry name" value="HTHLUXR"/>
</dbReference>
<accession>A0A0W1A0C2</accession>
<keyword evidence="6" id="KW-1185">Reference proteome</keyword>
<dbReference type="SUPFAM" id="SSF46894">
    <property type="entry name" value="C-terminal effector domain of the bipartite response regulators"/>
    <property type="match status" value="1"/>
</dbReference>
<dbReference type="Pfam" id="PF00196">
    <property type="entry name" value="GerE"/>
    <property type="match status" value="1"/>
</dbReference>
<dbReference type="CDD" id="cd00130">
    <property type="entry name" value="PAS"/>
    <property type="match status" value="1"/>
</dbReference>
<dbReference type="InterPro" id="IPR036388">
    <property type="entry name" value="WH-like_DNA-bd_sf"/>
</dbReference>
<organism evidence="5 6">
    <name type="scientific">Legionella waltersii</name>
    <dbReference type="NCBI Taxonomy" id="66969"/>
    <lineage>
        <taxon>Bacteria</taxon>
        <taxon>Pseudomonadati</taxon>
        <taxon>Pseudomonadota</taxon>
        <taxon>Gammaproteobacteria</taxon>
        <taxon>Legionellales</taxon>
        <taxon>Legionellaceae</taxon>
        <taxon>Legionella</taxon>
    </lineage>
</organism>
<keyword evidence="3" id="KW-0804">Transcription</keyword>
<protein>
    <submittedName>
        <fullName evidence="5">LuxR family transcriptional regulator</fullName>
    </submittedName>
</protein>
<dbReference type="STRING" id="66969.Lwal_2859"/>
<dbReference type="GO" id="GO:0006355">
    <property type="term" value="P:regulation of DNA-templated transcription"/>
    <property type="evidence" value="ECO:0007669"/>
    <property type="project" value="InterPro"/>
</dbReference>
<dbReference type="Gene3D" id="3.30.450.20">
    <property type="entry name" value="PAS domain"/>
    <property type="match status" value="1"/>
</dbReference>
<dbReference type="GO" id="GO:0003677">
    <property type="term" value="F:DNA binding"/>
    <property type="evidence" value="ECO:0007669"/>
    <property type="project" value="UniProtKB-KW"/>
</dbReference>
<dbReference type="RefSeq" id="WP_058481476.1">
    <property type="nucleotide sequence ID" value="NZ_CAAAIQ010000010.1"/>
</dbReference>
<dbReference type="Proteomes" id="UP000054729">
    <property type="component" value="Unassembled WGS sequence"/>
</dbReference>
<dbReference type="InterPro" id="IPR000792">
    <property type="entry name" value="Tscrpt_reg_LuxR_C"/>
</dbReference>
<keyword evidence="1" id="KW-0805">Transcription regulation</keyword>
<dbReference type="InterPro" id="IPR000014">
    <property type="entry name" value="PAS"/>
</dbReference>
<reference evidence="5 6" key="1">
    <citation type="submission" date="2015-11" db="EMBL/GenBank/DDBJ databases">
        <title>Genomic analysis of 38 Legionella species identifies large and diverse effector repertoires.</title>
        <authorList>
            <person name="Burstein D."/>
            <person name="Amaro F."/>
            <person name="Zusman T."/>
            <person name="Lifshitz Z."/>
            <person name="Cohen O."/>
            <person name="Gilbert J.A."/>
            <person name="Pupko T."/>
            <person name="Shuman H.A."/>
            <person name="Segal G."/>
        </authorList>
    </citation>
    <scope>NUCLEOTIDE SEQUENCE [LARGE SCALE GENOMIC DNA]</scope>
    <source>
        <strain evidence="5 6">ATCC 51914</strain>
    </source>
</reference>
<dbReference type="InterPro" id="IPR016032">
    <property type="entry name" value="Sig_transdc_resp-reg_C-effctor"/>
</dbReference>